<dbReference type="PANTHER" id="PTHR41521:SF4">
    <property type="entry name" value="BLR0684 PROTEIN"/>
    <property type="match status" value="1"/>
</dbReference>
<evidence type="ECO:0000313" key="2">
    <source>
        <dbReference type="EMBL" id="AXC50402.1"/>
    </source>
</evidence>
<dbReference type="Proteomes" id="UP000252023">
    <property type="component" value="Chromosome"/>
</dbReference>
<evidence type="ECO:0000313" key="3">
    <source>
        <dbReference type="Proteomes" id="UP000252023"/>
    </source>
</evidence>
<dbReference type="InterPro" id="IPR011008">
    <property type="entry name" value="Dimeric_a/b-barrel"/>
</dbReference>
<proteinExistence type="predicted"/>
<dbReference type="KEGG" id="pars:DRW48_12550"/>
<dbReference type="Pfam" id="PF07045">
    <property type="entry name" value="DUF1330"/>
    <property type="match status" value="1"/>
</dbReference>
<dbReference type="Gene3D" id="3.30.70.100">
    <property type="match status" value="1"/>
</dbReference>
<sequence length="106" mass="11552">MPAYVVATLNVTNPEPYRRYASVTPEVIARHGGRFLTRGGAIEVLEGAGAPQRMVLIEFPDAEAARAFYGDPLYQEAAIYRREGSENGLFLLQEGVPDSTAPDPDL</sequence>
<dbReference type="RefSeq" id="WP_114076719.1">
    <property type="nucleotide sequence ID" value="NZ_CP030918.1"/>
</dbReference>
<dbReference type="SUPFAM" id="SSF54909">
    <property type="entry name" value="Dimeric alpha+beta barrel"/>
    <property type="match status" value="1"/>
</dbReference>
<accession>A0A344PLZ7</accession>
<dbReference type="OrthoDB" id="9806380at2"/>
<organism evidence="2 3">
    <name type="scientific">Paracoccus suum</name>
    <dbReference type="NCBI Taxonomy" id="2259340"/>
    <lineage>
        <taxon>Bacteria</taxon>
        <taxon>Pseudomonadati</taxon>
        <taxon>Pseudomonadota</taxon>
        <taxon>Alphaproteobacteria</taxon>
        <taxon>Rhodobacterales</taxon>
        <taxon>Paracoccaceae</taxon>
        <taxon>Paracoccus</taxon>
    </lineage>
</organism>
<dbReference type="PANTHER" id="PTHR41521">
    <property type="match status" value="1"/>
</dbReference>
<dbReference type="InterPro" id="IPR010753">
    <property type="entry name" value="DUF1330"/>
</dbReference>
<evidence type="ECO:0000259" key="1">
    <source>
        <dbReference type="Pfam" id="PF07045"/>
    </source>
</evidence>
<dbReference type="EMBL" id="CP030918">
    <property type="protein sequence ID" value="AXC50402.1"/>
    <property type="molecule type" value="Genomic_DNA"/>
</dbReference>
<dbReference type="AlphaFoldDB" id="A0A344PLZ7"/>
<gene>
    <name evidence="2" type="ORF">DRW48_12550</name>
</gene>
<feature type="domain" description="DUF1330" evidence="1">
    <location>
        <begin position="2"/>
        <end position="92"/>
    </location>
</feature>
<keyword evidence="3" id="KW-1185">Reference proteome</keyword>
<name>A0A344PLZ7_9RHOB</name>
<protein>
    <submittedName>
        <fullName evidence="2">DUF1330 domain-containing protein</fullName>
    </submittedName>
</protein>
<reference evidence="3" key="1">
    <citation type="submission" date="2018-07" db="EMBL/GenBank/DDBJ databases">
        <title>Genome sequencing of Paracoccus sp. SC2-6.</title>
        <authorList>
            <person name="Heo J."/>
            <person name="Kim S.-J."/>
            <person name="Kwon S.-W."/>
        </authorList>
    </citation>
    <scope>NUCLEOTIDE SEQUENCE [LARGE SCALE GENOMIC DNA]</scope>
    <source>
        <strain evidence="3">SC2-6</strain>
    </source>
</reference>